<dbReference type="InterPro" id="IPR011990">
    <property type="entry name" value="TPR-like_helical_dom_sf"/>
</dbReference>
<evidence type="ECO:0000256" key="3">
    <source>
        <dbReference type="ARBA" id="ARBA00022729"/>
    </source>
</evidence>
<feature type="chain" id="PRO_5044301062" evidence="6">
    <location>
        <begin position="27"/>
        <end position="559"/>
    </location>
</feature>
<dbReference type="EMBL" id="AP035785">
    <property type="protein sequence ID" value="BFO72319.1"/>
    <property type="molecule type" value="Genomic_DNA"/>
</dbReference>
<protein>
    <submittedName>
        <fullName evidence="9">RagB/SusD family nutrient uptake outer membrane protein</fullName>
    </submittedName>
</protein>
<dbReference type="PROSITE" id="PS51257">
    <property type="entry name" value="PROKAR_LIPOPROTEIN"/>
    <property type="match status" value="1"/>
</dbReference>
<comment type="similarity">
    <text evidence="2">Belongs to the SusD family.</text>
</comment>
<evidence type="ECO:0000256" key="1">
    <source>
        <dbReference type="ARBA" id="ARBA00004442"/>
    </source>
</evidence>
<evidence type="ECO:0000256" key="2">
    <source>
        <dbReference type="ARBA" id="ARBA00006275"/>
    </source>
</evidence>
<feature type="domain" description="RagB/SusD" evidence="7">
    <location>
        <begin position="336"/>
        <end position="558"/>
    </location>
</feature>
<feature type="signal peptide" evidence="6">
    <location>
        <begin position="1"/>
        <end position="26"/>
    </location>
</feature>
<proteinExistence type="inferred from homology"/>
<evidence type="ECO:0000259" key="7">
    <source>
        <dbReference type="Pfam" id="PF07980"/>
    </source>
</evidence>
<accession>A0AB33IYT9</accession>
<evidence type="ECO:0000256" key="4">
    <source>
        <dbReference type="ARBA" id="ARBA00023136"/>
    </source>
</evidence>
<feature type="domain" description="SusD-like N-terminal" evidence="8">
    <location>
        <begin position="29"/>
        <end position="230"/>
    </location>
</feature>
<dbReference type="Pfam" id="PF07980">
    <property type="entry name" value="SusD_RagB"/>
    <property type="match status" value="1"/>
</dbReference>
<dbReference type="CDD" id="cd08977">
    <property type="entry name" value="SusD"/>
    <property type="match status" value="1"/>
</dbReference>
<organism evidence="9">
    <name type="scientific">Prevotella sp. GTC17253</name>
    <dbReference type="NCBI Taxonomy" id="3236793"/>
    <lineage>
        <taxon>Bacteria</taxon>
        <taxon>Pseudomonadati</taxon>
        <taxon>Bacteroidota</taxon>
        <taxon>Bacteroidia</taxon>
        <taxon>Bacteroidales</taxon>
        <taxon>Prevotellaceae</taxon>
        <taxon>Prevotella</taxon>
    </lineage>
</organism>
<dbReference type="Gene3D" id="1.25.40.390">
    <property type="match status" value="1"/>
</dbReference>
<dbReference type="InterPro" id="IPR033985">
    <property type="entry name" value="SusD-like_N"/>
</dbReference>
<evidence type="ECO:0000256" key="6">
    <source>
        <dbReference type="SAM" id="SignalP"/>
    </source>
</evidence>
<keyword evidence="5" id="KW-0998">Cell outer membrane</keyword>
<dbReference type="InterPro" id="IPR012944">
    <property type="entry name" value="SusD_RagB_dom"/>
</dbReference>
<dbReference type="AlphaFoldDB" id="A0AB33IYT9"/>
<sequence length="559" mass="63964">MKKNVFRYIACGLAALTMLGSCSLNEQNFTEVEKDEYVNSAKEAEKVLLGVYRSMTDEGLYRYHLSLLFTLPTDLAKCEGSSTNGFRLVPANAYTSTQDEVRATWKSLYAAIYNANDFLENLSSKVDTYNDVDKKLATVYMAEARCLRALYYFELLRWYGHITLTTKTSASQDSPETFEQTAPDSVFRFIEADLKYAIRNLPYSGDDKLRSDNSFRVSKGAALGLLTKVYATWAGYPVRDESKWEAAAKTAKVLIESGKHRLLDDYEQLWRNTCNGKWDAAESLIEVSFYSPSIVGRETEDASGRIGKWNGVSASGIKGIRNAGNWRVIPTFLNSWPNHANDKRWAVSFADYRYTAKGRQALSNQGSLEESFAEDAKDELKRSYANNICPAKWDTEKYIEESNYLVDANLSNVNWYVLRYADVLLLYAEALNEWHKRPTAEAYTAINMVRRRGYGLPVASPSSVCDLSEMDYSSFQQAVRNERAYELAFEGQRRQDLVRWGIYYQAIKKTEQDLVNWYSEGATYYICSEFTQEGKHELLPIPQRDLDLLPKYQQNPMWK</sequence>
<keyword evidence="4" id="KW-0472">Membrane</keyword>
<evidence type="ECO:0000313" key="9">
    <source>
        <dbReference type="EMBL" id="BFO72319.1"/>
    </source>
</evidence>
<evidence type="ECO:0000259" key="8">
    <source>
        <dbReference type="Pfam" id="PF14322"/>
    </source>
</evidence>
<dbReference type="Pfam" id="PF14322">
    <property type="entry name" value="SusD-like_3"/>
    <property type="match status" value="1"/>
</dbReference>
<keyword evidence="3 6" id="KW-0732">Signal</keyword>
<gene>
    <name evidence="9" type="ORF">GTC17253_22850</name>
</gene>
<dbReference type="GO" id="GO:0009279">
    <property type="term" value="C:cell outer membrane"/>
    <property type="evidence" value="ECO:0007669"/>
    <property type="project" value="UniProtKB-SubCell"/>
</dbReference>
<dbReference type="SUPFAM" id="SSF48452">
    <property type="entry name" value="TPR-like"/>
    <property type="match status" value="1"/>
</dbReference>
<name>A0AB33IYT9_9BACT</name>
<comment type="subcellular location">
    <subcellularLocation>
        <location evidence="1">Cell outer membrane</location>
    </subcellularLocation>
</comment>
<evidence type="ECO:0000256" key="5">
    <source>
        <dbReference type="ARBA" id="ARBA00023237"/>
    </source>
</evidence>
<reference evidence="9" key="1">
    <citation type="submission" date="2024-07" db="EMBL/GenBank/DDBJ databases">
        <title>Complete genome sequence of Prevotella sp. YM-2024 GTC17253.</title>
        <authorList>
            <person name="Hayashi M."/>
            <person name="Muto Y."/>
            <person name="Tanaka K."/>
            <person name="Niwa H."/>
        </authorList>
    </citation>
    <scope>NUCLEOTIDE SEQUENCE</scope>
    <source>
        <strain evidence="9">GTC17253</strain>
    </source>
</reference>